<dbReference type="OrthoDB" id="665720at2"/>
<evidence type="ECO:0000259" key="1">
    <source>
        <dbReference type="Pfam" id="PF19783"/>
    </source>
</evidence>
<reference evidence="2 3" key="1">
    <citation type="submission" date="2016-10" db="EMBL/GenBank/DDBJ databases">
        <authorList>
            <person name="de Groot N.N."/>
        </authorList>
    </citation>
    <scope>NUCLEOTIDE SEQUENCE [LARGE SCALE GENOMIC DNA]</scope>
    <source>
        <strain evidence="2 3">DSM 19033</strain>
    </source>
</reference>
<organism evidence="2 3">
    <name type="scientific">Pedobacter hartonius</name>
    <dbReference type="NCBI Taxonomy" id="425514"/>
    <lineage>
        <taxon>Bacteria</taxon>
        <taxon>Pseudomonadati</taxon>
        <taxon>Bacteroidota</taxon>
        <taxon>Sphingobacteriia</taxon>
        <taxon>Sphingobacteriales</taxon>
        <taxon>Sphingobacteriaceae</taxon>
        <taxon>Pedobacter</taxon>
    </lineage>
</organism>
<dbReference type="Pfam" id="PF19783">
    <property type="entry name" value="DUF6268"/>
    <property type="match status" value="1"/>
</dbReference>
<keyword evidence="3" id="KW-1185">Reference proteome</keyword>
<dbReference type="InterPro" id="IPR046235">
    <property type="entry name" value="DUF6268"/>
</dbReference>
<proteinExistence type="predicted"/>
<gene>
    <name evidence="2" type="ORF">SAMN05443550_1257</name>
</gene>
<dbReference type="STRING" id="425514.SAMN05443550_1257"/>
<dbReference type="Proteomes" id="UP000198850">
    <property type="component" value="Unassembled WGS sequence"/>
</dbReference>
<dbReference type="EMBL" id="FNRA01000025">
    <property type="protein sequence ID" value="SEB22030.1"/>
    <property type="molecule type" value="Genomic_DNA"/>
</dbReference>
<evidence type="ECO:0000313" key="2">
    <source>
        <dbReference type="EMBL" id="SEB22030.1"/>
    </source>
</evidence>
<protein>
    <recommendedName>
        <fullName evidence="1">DUF6268 domain-containing protein</fullName>
    </recommendedName>
</protein>
<name>A0A1H4HKQ5_9SPHI</name>
<feature type="domain" description="DUF6268" evidence="1">
    <location>
        <begin position="36"/>
        <end position="320"/>
    </location>
</feature>
<sequence length="323" mass="35906">MATVLSPGFNPQNNLSATIGNLKMLLTIVFITVGQHAFSQLMPENTLNINSTYIPASGYNHSKNFEDTKLKTAQQSTNLGYSFPISAKKDSLTGMVSSWTGSLSGAYSRLDHKDDVNNLIPSRLLSSNLGITHFRSINASWSMLSTLSAGINADLEKVSSHDLFINGAFLFIKTYSPTFSIGFGGFVYNAINSPLVLPAFILQWQTTGKFRLNIDFPSEISVAYHTSEKTELKLAFRPKNISYDVENKVDPKKTLLNYWELPVGLENKWKGKRIDFMLSAGVTTLRSFQFGERGIKNIYQTPPAHLLKPNVFVNAGISYRLNK</sequence>
<dbReference type="RefSeq" id="WP_139298387.1">
    <property type="nucleotide sequence ID" value="NZ_FNRA01000025.1"/>
</dbReference>
<evidence type="ECO:0000313" key="3">
    <source>
        <dbReference type="Proteomes" id="UP000198850"/>
    </source>
</evidence>
<accession>A0A1H4HKQ5</accession>
<dbReference type="AlphaFoldDB" id="A0A1H4HKQ5"/>